<dbReference type="Proteomes" id="UP000240527">
    <property type="component" value="Chromosome"/>
</dbReference>
<evidence type="ECO:0000259" key="4">
    <source>
        <dbReference type="PROSITE" id="PS50949"/>
    </source>
</evidence>
<dbReference type="PANTHER" id="PTHR43537:SF51">
    <property type="entry name" value="HTH-TYPE TRANSCRIPTIONAL REGULATOR LGOR-RELATED"/>
    <property type="match status" value="1"/>
</dbReference>
<dbReference type="Gene3D" id="1.10.10.10">
    <property type="entry name" value="Winged helix-like DNA-binding domain superfamily/Winged helix DNA-binding domain"/>
    <property type="match status" value="2"/>
</dbReference>
<dbReference type="InterPro" id="IPR000524">
    <property type="entry name" value="Tscrpt_reg_HTH_GntR"/>
</dbReference>
<keyword evidence="1" id="KW-0805">Transcription regulation</keyword>
<evidence type="ECO:0000313" key="5">
    <source>
        <dbReference type="EMBL" id="AVQ01969.1"/>
    </source>
</evidence>
<dbReference type="EMBL" id="CP027850">
    <property type="protein sequence ID" value="AVQ01969.1"/>
    <property type="molecule type" value="Genomic_DNA"/>
</dbReference>
<dbReference type="Pfam" id="PF00392">
    <property type="entry name" value="GntR"/>
    <property type="match status" value="1"/>
</dbReference>
<evidence type="ECO:0000256" key="1">
    <source>
        <dbReference type="ARBA" id="ARBA00023015"/>
    </source>
</evidence>
<sequence length="387" mass="41960">MRPNAFFEAIVGATASAKKAACAIARRIEGDLIARGWPIGTIYGSEAELADRFGVSRMVLREAVRILESRGTARMRRGPNGGLLVLAPEMAAVLEAIHRYVTSHRGLDLQGSICRQVLNAAHLQTAHPSSGRPIGAGMEDFLAGLTAAVEHYAREGAEGRIAMRATPGARSRAEQVFRLLIKDLGNAKADNRRLGSEMDLCERYGADRSVLRQAVRMLEFEGVAVSTAGRGKGLMTRSPDPTALCQLISCYFAAVGVTPDDAMAVFKRLSIEVVSIAARVATNSDRTRLKRARRWLSERHGTVSADVMQLAEESQFRIVSEPLIDILLRCTKSYPSWSSALRDPDDELLGALYREETLKVIAAILDRNPVAAAAAQAAKVDRLAALI</sequence>
<protein>
    <submittedName>
        <fullName evidence="5">GntR family transcriptional regulator</fullName>
    </submittedName>
</protein>
<dbReference type="PRINTS" id="PR00035">
    <property type="entry name" value="HTHGNTR"/>
</dbReference>
<accession>A0ABN5ISG0</accession>
<evidence type="ECO:0000313" key="6">
    <source>
        <dbReference type="Proteomes" id="UP000240527"/>
    </source>
</evidence>
<dbReference type="SUPFAM" id="SSF46785">
    <property type="entry name" value="Winged helix' DNA-binding domain"/>
    <property type="match status" value="2"/>
</dbReference>
<feature type="domain" description="HTH gntR-type" evidence="4">
    <location>
        <begin position="170"/>
        <end position="237"/>
    </location>
</feature>
<keyword evidence="2" id="KW-0238">DNA-binding</keyword>
<dbReference type="InterPro" id="IPR036390">
    <property type="entry name" value="WH_DNA-bd_sf"/>
</dbReference>
<dbReference type="PROSITE" id="PS50949">
    <property type="entry name" value="HTH_GNTR"/>
    <property type="match status" value="2"/>
</dbReference>
<gene>
    <name evidence="5" type="ORF">B7G68_08980</name>
</gene>
<organism evidence="5 6">
    <name type="scientific">Caulobacter segnis</name>
    <dbReference type="NCBI Taxonomy" id="88688"/>
    <lineage>
        <taxon>Bacteria</taxon>
        <taxon>Pseudomonadati</taxon>
        <taxon>Pseudomonadota</taxon>
        <taxon>Alphaproteobacteria</taxon>
        <taxon>Caulobacterales</taxon>
        <taxon>Caulobacteraceae</taxon>
        <taxon>Caulobacter</taxon>
    </lineage>
</organism>
<evidence type="ECO:0000256" key="3">
    <source>
        <dbReference type="ARBA" id="ARBA00023163"/>
    </source>
</evidence>
<proteinExistence type="predicted"/>
<keyword evidence="6" id="KW-1185">Reference proteome</keyword>
<dbReference type="PANTHER" id="PTHR43537">
    <property type="entry name" value="TRANSCRIPTIONAL REGULATOR, GNTR FAMILY"/>
    <property type="match status" value="1"/>
</dbReference>
<keyword evidence="3" id="KW-0804">Transcription</keyword>
<dbReference type="InterPro" id="IPR036388">
    <property type="entry name" value="WH-like_DNA-bd_sf"/>
</dbReference>
<name>A0ABN5ISG0_9CAUL</name>
<evidence type="ECO:0000256" key="2">
    <source>
        <dbReference type="ARBA" id="ARBA00023125"/>
    </source>
</evidence>
<reference evidence="5 6" key="1">
    <citation type="journal article" date="2015" name="Biotechnol. Bioeng.">
        <title>Genome sequence and phenotypic characterization of Caulobacter segnis.</title>
        <authorList>
            <person name="Patel S."/>
            <person name="Fletcher B."/>
            <person name="Scott D.C."/>
            <person name="Ely B."/>
        </authorList>
    </citation>
    <scope>NUCLEOTIDE SEQUENCE [LARGE SCALE GENOMIC DNA]</scope>
    <source>
        <strain evidence="5 6">TK0059</strain>
    </source>
</reference>
<feature type="domain" description="HTH gntR-type" evidence="4">
    <location>
        <begin position="18"/>
        <end position="88"/>
    </location>
</feature>
<dbReference type="SMART" id="SM00345">
    <property type="entry name" value="HTH_GNTR"/>
    <property type="match status" value="2"/>
</dbReference>